<keyword evidence="2" id="KW-0808">Transferase</keyword>
<sequence>MPSLKGFARIPVLTSVRSLKRTRPKPVPPVHVSQHAPVCPLAATNAQYDAAAPARRRRRSPMPRRASRPLSAFDRRPVRDTRTSPNLEDTRLDPQQPSQGSIGQSTTRPWFPNLITTRPFSRLAQPFSAAIEYESVVIPQPPGLRPISRASPDAHFR</sequence>
<evidence type="ECO:0000256" key="1">
    <source>
        <dbReference type="SAM" id="MobiDB-lite"/>
    </source>
</evidence>
<keyword evidence="3" id="KW-1185">Reference proteome</keyword>
<feature type="compositionally biased region" description="Low complexity" evidence="1">
    <location>
        <begin position="94"/>
        <end position="105"/>
    </location>
</feature>
<proteinExistence type="predicted"/>
<evidence type="ECO:0000313" key="3">
    <source>
        <dbReference type="Proteomes" id="UP000325081"/>
    </source>
</evidence>
<keyword evidence="2" id="KW-0430">Lectin</keyword>
<feature type="region of interest" description="Disordered" evidence="1">
    <location>
        <begin position="17"/>
        <end position="113"/>
    </location>
</feature>
<gene>
    <name evidence="2" type="ORF">STAS_28085</name>
</gene>
<dbReference type="GO" id="GO:0016301">
    <property type="term" value="F:kinase activity"/>
    <property type="evidence" value="ECO:0007669"/>
    <property type="project" value="UniProtKB-KW"/>
</dbReference>
<reference evidence="3" key="1">
    <citation type="journal article" date="2019" name="Curr. Biol.">
        <title>Genome Sequence of Striga asiatica Provides Insight into the Evolution of Plant Parasitism.</title>
        <authorList>
            <person name="Yoshida S."/>
            <person name="Kim S."/>
            <person name="Wafula E.K."/>
            <person name="Tanskanen J."/>
            <person name="Kim Y.M."/>
            <person name="Honaas L."/>
            <person name="Yang Z."/>
            <person name="Spallek T."/>
            <person name="Conn C.E."/>
            <person name="Ichihashi Y."/>
            <person name="Cheong K."/>
            <person name="Cui S."/>
            <person name="Der J.P."/>
            <person name="Gundlach H."/>
            <person name="Jiao Y."/>
            <person name="Hori C."/>
            <person name="Ishida J.K."/>
            <person name="Kasahara H."/>
            <person name="Kiba T."/>
            <person name="Kim M.S."/>
            <person name="Koo N."/>
            <person name="Laohavisit A."/>
            <person name="Lee Y.H."/>
            <person name="Lumba S."/>
            <person name="McCourt P."/>
            <person name="Mortimer J.C."/>
            <person name="Mutuku J.M."/>
            <person name="Nomura T."/>
            <person name="Sasaki-Sekimoto Y."/>
            <person name="Seto Y."/>
            <person name="Wang Y."/>
            <person name="Wakatake T."/>
            <person name="Sakakibara H."/>
            <person name="Demura T."/>
            <person name="Yamaguchi S."/>
            <person name="Yoneyama K."/>
            <person name="Manabe R.I."/>
            <person name="Nelson D.C."/>
            <person name="Schulman A.H."/>
            <person name="Timko M.P."/>
            <person name="dePamphilis C.W."/>
            <person name="Choi D."/>
            <person name="Shirasu K."/>
        </authorList>
    </citation>
    <scope>NUCLEOTIDE SEQUENCE [LARGE SCALE GENOMIC DNA]</scope>
    <source>
        <strain evidence="3">cv. UVA1</strain>
    </source>
</reference>
<accession>A0A5A7R058</accession>
<dbReference type="EMBL" id="BKCP01009403">
    <property type="protein sequence ID" value="GER50759.1"/>
    <property type="molecule type" value="Genomic_DNA"/>
</dbReference>
<dbReference type="GO" id="GO:0030246">
    <property type="term" value="F:carbohydrate binding"/>
    <property type="evidence" value="ECO:0007669"/>
    <property type="project" value="UniProtKB-KW"/>
</dbReference>
<dbReference type="Proteomes" id="UP000325081">
    <property type="component" value="Unassembled WGS sequence"/>
</dbReference>
<organism evidence="2 3">
    <name type="scientific">Striga asiatica</name>
    <name type="common">Asiatic witchweed</name>
    <name type="synonym">Buchnera asiatica</name>
    <dbReference type="NCBI Taxonomy" id="4170"/>
    <lineage>
        <taxon>Eukaryota</taxon>
        <taxon>Viridiplantae</taxon>
        <taxon>Streptophyta</taxon>
        <taxon>Embryophyta</taxon>
        <taxon>Tracheophyta</taxon>
        <taxon>Spermatophyta</taxon>
        <taxon>Magnoliopsida</taxon>
        <taxon>eudicotyledons</taxon>
        <taxon>Gunneridae</taxon>
        <taxon>Pentapetalae</taxon>
        <taxon>asterids</taxon>
        <taxon>lamiids</taxon>
        <taxon>Lamiales</taxon>
        <taxon>Orobanchaceae</taxon>
        <taxon>Buchnereae</taxon>
        <taxon>Striga</taxon>
    </lineage>
</organism>
<keyword evidence="2" id="KW-0418">Kinase</keyword>
<comment type="caution">
    <text evidence="2">The sequence shown here is derived from an EMBL/GenBank/DDBJ whole genome shotgun (WGS) entry which is preliminary data.</text>
</comment>
<evidence type="ECO:0000313" key="2">
    <source>
        <dbReference type="EMBL" id="GER50759.1"/>
    </source>
</evidence>
<protein>
    <submittedName>
        <fullName evidence="2">S-locus lectin protein kinase family protein</fullName>
    </submittedName>
</protein>
<feature type="compositionally biased region" description="Basic residues" evidence="1">
    <location>
        <begin position="54"/>
        <end position="67"/>
    </location>
</feature>
<dbReference type="AlphaFoldDB" id="A0A5A7R058"/>
<name>A0A5A7R058_STRAF</name>
<feature type="compositionally biased region" description="Basic and acidic residues" evidence="1">
    <location>
        <begin position="73"/>
        <end position="92"/>
    </location>
</feature>